<dbReference type="InterPro" id="IPR001173">
    <property type="entry name" value="Glyco_trans_2-like"/>
</dbReference>
<name>A0A5C6Z0C0_9FLAO</name>
<feature type="domain" description="Glycosyltransferase 2-like" evidence="1">
    <location>
        <begin position="39"/>
        <end position="164"/>
    </location>
</feature>
<comment type="caution">
    <text evidence="2">The sequence shown here is derived from an EMBL/GenBank/DDBJ whole genome shotgun (WGS) entry which is preliminary data.</text>
</comment>
<dbReference type="InterPro" id="IPR029044">
    <property type="entry name" value="Nucleotide-diphossugar_trans"/>
</dbReference>
<proteinExistence type="predicted"/>
<evidence type="ECO:0000313" key="2">
    <source>
        <dbReference type="EMBL" id="TXD72783.1"/>
    </source>
</evidence>
<dbReference type="CDD" id="cd00761">
    <property type="entry name" value="Glyco_tranf_GTA_type"/>
    <property type="match status" value="1"/>
</dbReference>
<gene>
    <name evidence="2" type="ORF">ESU54_11220</name>
</gene>
<dbReference type="RefSeq" id="WP_111845797.1">
    <property type="nucleotide sequence ID" value="NZ_UEGI01000026.1"/>
</dbReference>
<reference evidence="2 3" key="1">
    <citation type="submission" date="2019-08" db="EMBL/GenBank/DDBJ databases">
        <title>Genome of Aequorivita antarctica SW49 (type strain).</title>
        <authorList>
            <person name="Bowman J.P."/>
        </authorList>
    </citation>
    <scope>NUCLEOTIDE SEQUENCE [LARGE SCALE GENOMIC DNA]</scope>
    <source>
        <strain evidence="2 3">SW49</strain>
    </source>
</reference>
<dbReference type="OrthoDB" id="597270at2"/>
<organism evidence="2 3">
    <name type="scientific">Aequorivita antarctica</name>
    <dbReference type="NCBI Taxonomy" id="153266"/>
    <lineage>
        <taxon>Bacteria</taxon>
        <taxon>Pseudomonadati</taxon>
        <taxon>Bacteroidota</taxon>
        <taxon>Flavobacteriia</taxon>
        <taxon>Flavobacteriales</taxon>
        <taxon>Flavobacteriaceae</taxon>
        <taxon>Aequorivita</taxon>
    </lineage>
</organism>
<dbReference type="AlphaFoldDB" id="A0A5C6Z0C0"/>
<dbReference type="PANTHER" id="PTHR43685:SF2">
    <property type="entry name" value="GLYCOSYLTRANSFERASE 2-LIKE DOMAIN-CONTAINING PROTEIN"/>
    <property type="match status" value="1"/>
</dbReference>
<dbReference type="Gene3D" id="3.90.550.10">
    <property type="entry name" value="Spore Coat Polysaccharide Biosynthesis Protein SpsA, Chain A"/>
    <property type="match status" value="1"/>
</dbReference>
<keyword evidence="2" id="KW-0808">Transferase</keyword>
<sequence length="293" mass="33928">MVNTYILMDNWKLPDIKATQELLIESSYLLQTGGAPKISCLTATYNRLTQLKQAILCFCKQSYPNKELIIIAEGTPIYKASVARYINELGRTDIFIEFLTDRNYTLGEVRNIAIDRATGDIICQWDDDDQYHPDRLLCQSIYMMQQKADVCYLTDQLHYFTYNRVIVWEDWTYGGHTQGEWQLIPGTLMMYKDQKYSYPEVGENALKGEDSLFLRSLYNDKDIARLSGAGVLYLYTCHGRNTFSNEHHEGQKGTSFPLAFVREYYHHLLKHIVSYNLLRPCKIITGEGNAFTL</sequence>
<dbReference type="EMBL" id="VORT01000007">
    <property type="protein sequence ID" value="TXD72783.1"/>
    <property type="molecule type" value="Genomic_DNA"/>
</dbReference>
<dbReference type="PANTHER" id="PTHR43685">
    <property type="entry name" value="GLYCOSYLTRANSFERASE"/>
    <property type="match status" value="1"/>
</dbReference>
<accession>A0A5C6Z0C0</accession>
<keyword evidence="3" id="KW-1185">Reference proteome</keyword>
<dbReference type="SUPFAM" id="SSF53448">
    <property type="entry name" value="Nucleotide-diphospho-sugar transferases"/>
    <property type="match status" value="1"/>
</dbReference>
<dbReference type="InterPro" id="IPR050834">
    <property type="entry name" value="Glycosyltransf_2"/>
</dbReference>
<evidence type="ECO:0000313" key="3">
    <source>
        <dbReference type="Proteomes" id="UP000321497"/>
    </source>
</evidence>
<dbReference type="Pfam" id="PF00535">
    <property type="entry name" value="Glycos_transf_2"/>
    <property type="match status" value="1"/>
</dbReference>
<dbReference type="GO" id="GO:0016740">
    <property type="term" value="F:transferase activity"/>
    <property type="evidence" value="ECO:0007669"/>
    <property type="project" value="UniProtKB-KW"/>
</dbReference>
<dbReference type="Proteomes" id="UP000321497">
    <property type="component" value="Unassembled WGS sequence"/>
</dbReference>
<evidence type="ECO:0000259" key="1">
    <source>
        <dbReference type="Pfam" id="PF00535"/>
    </source>
</evidence>
<protein>
    <submittedName>
        <fullName evidence="2">Glycosyltransferase family 2 protein</fullName>
    </submittedName>
</protein>